<evidence type="ECO:0008006" key="2">
    <source>
        <dbReference type="Google" id="ProtNLM"/>
    </source>
</evidence>
<name>A0A6N3FG94_CLOBU</name>
<dbReference type="RefSeq" id="WP_156736974.1">
    <property type="nucleotide sequence ID" value="NZ_CACRTU010000024.1"/>
</dbReference>
<proteinExistence type="predicted"/>
<reference evidence="1" key="1">
    <citation type="submission" date="2019-11" db="EMBL/GenBank/DDBJ databases">
        <authorList>
            <person name="Feng L."/>
        </authorList>
    </citation>
    <scope>NUCLEOTIDE SEQUENCE</scope>
    <source>
        <strain evidence="1">CButyricumLFYP62</strain>
    </source>
</reference>
<evidence type="ECO:0000313" key="1">
    <source>
        <dbReference type="EMBL" id="VYU51238.1"/>
    </source>
</evidence>
<accession>A0A6N3FG94</accession>
<gene>
    <name evidence="1" type="ORF">CBLFYP62_02575</name>
</gene>
<protein>
    <recommendedName>
        <fullName evidence="2">P22 coat protein-protein 5 domain protein</fullName>
    </recommendedName>
</protein>
<sequence length="274" mass="29481">MSINSFKKTVWEEALLTEFRGVSVANIITTAPTRIEGEKAIFNKISGGTIKDYTGTVEYDDVATAPIELNFDTKKYFAITLDDVDAVQAVAPVLGQVAQEKALDLKEMQDGLVFAEAVKSASKDNIIGSSKDIKCLTSANLAYDFLVDLGTKLSKKKVPMAGRFACASAEFINYMAKDTRFADNFSVLPNGVVQGATVAGFTLIQTEDVPANTVIALHKSALGYATQLDKVEALRREGSFSDAVRGLQVSGLTTLRDNAIAILNYTLPSTTVTE</sequence>
<dbReference type="EMBL" id="CACRTU010000024">
    <property type="protein sequence ID" value="VYU51238.1"/>
    <property type="molecule type" value="Genomic_DNA"/>
</dbReference>
<dbReference type="AlphaFoldDB" id="A0A6N3FG94"/>
<organism evidence="1">
    <name type="scientific">Clostridium butyricum</name>
    <dbReference type="NCBI Taxonomy" id="1492"/>
    <lineage>
        <taxon>Bacteria</taxon>
        <taxon>Bacillati</taxon>
        <taxon>Bacillota</taxon>
        <taxon>Clostridia</taxon>
        <taxon>Eubacteriales</taxon>
        <taxon>Clostridiaceae</taxon>
        <taxon>Clostridium</taxon>
    </lineage>
</organism>